<proteinExistence type="predicted"/>
<evidence type="ECO:0000259" key="3">
    <source>
        <dbReference type="PROSITE" id="PS00497"/>
    </source>
</evidence>
<dbReference type="GO" id="GO:0046872">
    <property type="term" value="F:metal ion binding"/>
    <property type="evidence" value="ECO:0007669"/>
    <property type="project" value="UniProtKB-KW"/>
</dbReference>
<dbReference type="EC" id="1.10.3.1" evidence="4"/>
<organism evidence="4 5">
    <name type="scientific">Apostasia shenzhenica</name>
    <dbReference type="NCBI Taxonomy" id="1088818"/>
    <lineage>
        <taxon>Eukaryota</taxon>
        <taxon>Viridiplantae</taxon>
        <taxon>Streptophyta</taxon>
        <taxon>Embryophyta</taxon>
        <taxon>Tracheophyta</taxon>
        <taxon>Spermatophyta</taxon>
        <taxon>Magnoliopsida</taxon>
        <taxon>Liliopsida</taxon>
        <taxon>Asparagales</taxon>
        <taxon>Orchidaceae</taxon>
        <taxon>Apostasioideae</taxon>
        <taxon>Apostasia</taxon>
    </lineage>
</organism>
<reference evidence="4 5" key="1">
    <citation type="journal article" date="2017" name="Nature">
        <title>The Apostasia genome and the evolution of orchids.</title>
        <authorList>
            <person name="Zhang G.Q."/>
            <person name="Liu K.W."/>
            <person name="Li Z."/>
            <person name="Lohaus R."/>
            <person name="Hsiao Y.Y."/>
            <person name="Niu S.C."/>
            <person name="Wang J.Y."/>
            <person name="Lin Y.C."/>
            <person name="Xu Q."/>
            <person name="Chen L.J."/>
            <person name="Yoshida K."/>
            <person name="Fujiwara S."/>
            <person name="Wang Z.W."/>
            <person name="Zhang Y.Q."/>
            <person name="Mitsuda N."/>
            <person name="Wang M."/>
            <person name="Liu G.H."/>
            <person name="Pecoraro L."/>
            <person name="Huang H.X."/>
            <person name="Xiao X.J."/>
            <person name="Lin M."/>
            <person name="Wu X.Y."/>
            <person name="Wu W.L."/>
            <person name="Chen Y.Y."/>
            <person name="Chang S.B."/>
            <person name="Sakamoto S."/>
            <person name="Ohme-Takagi M."/>
            <person name="Yagi M."/>
            <person name="Zeng S.J."/>
            <person name="Shen C.Y."/>
            <person name="Yeh C.M."/>
            <person name="Luo Y.B."/>
            <person name="Tsai W.C."/>
            <person name="Van de Peer Y."/>
            <person name="Liu Z.J."/>
        </authorList>
    </citation>
    <scope>NUCLEOTIDE SEQUENCE [LARGE SCALE GENOMIC DNA]</scope>
    <source>
        <strain evidence="5">cv. Shenzhen</strain>
        <tissue evidence="4">Stem</tissue>
    </source>
</reference>
<keyword evidence="5" id="KW-1185">Reference proteome</keyword>
<dbReference type="Gene3D" id="1.10.1280.10">
    <property type="entry name" value="Di-copper center containing domain from catechol oxidase"/>
    <property type="match status" value="1"/>
</dbReference>
<feature type="domain" description="Tyrosinase copper-binding" evidence="3">
    <location>
        <begin position="132"/>
        <end position="149"/>
    </location>
</feature>
<dbReference type="PANTHER" id="PTHR11474">
    <property type="entry name" value="TYROSINASE FAMILY MEMBER"/>
    <property type="match status" value="1"/>
</dbReference>
<gene>
    <name evidence="4" type="primary">AS1</name>
    <name evidence="4" type="ORF">AXF42_Ash015457</name>
</gene>
<dbReference type="PANTHER" id="PTHR11474:SF108">
    <property type="entry name" value="TYROSINASE COPPER-BINDING DOMAIN-CONTAINING PROTEIN"/>
    <property type="match status" value="1"/>
</dbReference>
<dbReference type="AlphaFoldDB" id="A0A2H9ZS98"/>
<evidence type="ECO:0000256" key="1">
    <source>
        <dbReference type="ARBA" id="ARBA00022723"/>
    </source>
</evidence>
<dbReference type="EMBL" id="KZ454427">
    <property type="protein sequence ID" value="PKA46165.1"/>
    <property type="molecule type" value="Genomic_DNA"/>
</dbReference>
<evidence type="ECO:0000256" key="2">
    <source>
        <dbReference type="SAM" id="SignalP"/>
    </source>
</evidence>
<feature type="signal peptide" evidence="2">
    <location>
        <begin position="1"/>
        <end position="29"/>
    </location>
</feature>
<dbReference type="OrthoDB" id="6132182at2759"/>
<sequence>MAIRNPDAQAAVAAAAVAVLVLFWPPARALPVSPNPNLCVDRNPNVIKCCPSRSNADIINFTPPPSSSPLRIRRPAHSLDPAAAQKYANATALMRSLQADHPWNFIQQSNVHCAYCAGGHLHSSRNITLEIHFSWLFFPWHRAFLYFYERILGKLVGDPSFALPF</sequence>
<dbReference type="GO" id="GO:0004097">
    <property type="term" value="F:catechol oxidase activity"/>
    <property type="evidence" value="ECO:0007669"/>
    <property type="project" value="UniProtKB-EC"/>
</dbReference>
<dbReference type="InterPro" id="IPR050316">
    <property type="entry name" value="Tyrosinase/Hemocyanin"/>
</dbReference>
<dbReference type="PROSITE" id="PS00497">
    <property type="entry name" value="TYROSINASE_1"/>
    <property type="match status" value="1"/>
</dbReference>
<keyword evidence="4" id="KW-0560">Oxidoreductase</keyword>
<keyword evidence="1" id="KW-0479">Metal-binding</keyword>
<keyword evidence="2" id="KW-0732">Signal</keyword>
<dbReference type="InterPro" id="IPR002227">
    <property type="entry name" value="Tyrosinase_Cu-bd"/>
</dbReference>
<accession>A0A2H9ZS98</accession>
<evidence type="ECO:0000313" key="4">
    <source>
        <dbReference type="EMBL" id="PKA46165.1"/>
    </source>
</evidence>
<dbReference type="Proteomes" id="UP000236161">
    <property type="component" value="Unassembled WGS sequence"/>
</dbReference>
<evidence type="ECO:0000313" key="5">
    <source>
        <dbReference type="Proteomes" id="UP000236161"/>
    </source>
</evidence>
<dbReference type="InterPro" id="IPR008922">
    <property type="entry name" value="Di-copper_centre_dom_sf"/>
</dbReference>
<protein>
    <submittedName>
        <fullName evidence="4">Aureusidin synthase</fullName>
        <ecNumber evidence="4">1.10.3.1</ecNumber>
    </submittedName>
</protein>
<feature type="chain" id="PRO_5014119327" evidence="2">
    <location>
        <begin position="30"/>
        <end position="165"/>
    </location>
</feature>
<dbReference type="SUPFAM" id="SSF48056">
    <property type="entry name" value="Di-copper centre-containing domain"/>
    <property type="match status" value="1"/>
</dbReference>
<dbReference type="STRING" id="1088818.A0A2H9ZS98"/>
<name>A0A2H9ZS98_9ASPA</name>
<dbReference type="Pfam" id="PF00264">
    <property type="entry name" value="Tyrosinase"/>
    <property type="match status" value="1"/>
</dbReference>